<dbReference type="OrthoDB" id="2082701at2"/>
<reference evidence="3" key="2">
    <citation type="submission" date="2020-02" db="EMBL/GenBank/DDBJ databases">
        <authorList>
            <person name="Littmann E."/>
            <person name="Sorbara M."/>
        </authorList>
    </citation>
    <scope>NUCLEOTIDE SEQUENCE</scope>
    <source>
        <strain evidence="3">MSK.17.11</strain>
        <strain evidence="2">MSK.17.38</strain>
    </source>
</reference>
<feature type="transmembrane region" description="Helical" evidence="1">
    <location>
        <begin position="49"/>
        <end position="67"/>
    </location>
</feature>
<dbReference type="RefSeq" id="WP_101694907.1">
    <property type="nucleotide sequence ID" value="NZ_JAAITX010000003.1"/>
</dbReference>
<protein>
    <submittedName>
        <fullName evidence="3">DUF3784 domain-containing protein</fullName>
    </submittedName>
</protein>
<comment type="caution">
    <text evidence="3">The sequence shown here is derived from an EMBL/GenBank/DDBJ whole genome shotgun (WGS) entry which is preliminary data.</text>
</comment>
<dbReference type="AlphaFoldDB" id="A0A850HIM9"/>
<feature type="transmembrane region" description="Helical" evidence="1">
    <location>
        <begin position="6"/>
        <end position="28"/>
    </location>
</feature>
<keyword evidence="4" id="KW-1185">Reference proteome</keyword>
<name>A0A850HIM9_9FIRM</name>
<evidence type="ECO:0000313" key="4">
    <source>
        <dbReference type="Proteomes" id="UP000528555"/>
    </source>
</evidence>
<dbReference type="EMBL" id="JAAIUO010000003">
    <property type="protein sequence ID" value="NSK14457.1"/>
    <property type="molecule type" value="Genomic_DNA"/>
</dbReference>
<keyword evidence="1" id="KW-1133">Transmembrane helix</keyword>
<organism evidence="3 4">
    <name type="scientific">Dorea phocaeensis</name>
    <dbReference type="NCBI Taxonomy" id="2040291"/>
    <lineage>
        <taxon>Bacteria</taxon>
        <taxon>Bacillati</taxon>
        <taxon>Bacillota</taxon>
        <taxon>Clostridia</taxon>
        <taxon>Lachnospirales</taxon>
        <taxon>Lachnospiraceae</taxon>
        <taxon>Dorea</taxon>
    </lineage>
</organism>
<accession>A0A850HIM9</accession>
<evidence type="ECO:0000256" key="1">
    <source>
        <dbReference type="SAM" id="Phobius"/>
    </source>
</evidence>
<evidence type="ECO:0000313" key="2">
    <source>
        <dbReference type="EMBL" id="NSK14457.1"/>
    </source>
</evidence>
<reference evidence="4 5" key="1">
    <citation type="journal article" date="2020" name="Cell Host Microbe">
        <title>Functional and Genomic Variation between Human-Derived Isolates of Lachnospiraceae Reveals Inter- and Intra-Species Diversity.</title>
        <authorList>
            <person name="Sorbara M.T."/>
            <person name="Littmann E.R."/>
            <person name="Fontana E."/>
            <person name="Moody T.U."/>
            <person name="Kohout C.E."/>
            <person name="Gjonbalaj M."/>
            <person name="Eaton V."/>
            <person name="Seok R."/>
            <person name="Leiner I.M."/>
            <person name="Pamer E.G."/>
        </authorList>
    </citation>
    <scope>NUCLEOTIDE SEQUENCE [LARGE SCALE GENOMIC DNA]</scope>
    <source>
        <strain evidence="3 4">MSK.17.11</strain>
        <strain evidence="2 5">MSK.17.38</strain>
    </source>
</reference>
<feature type="transmembrane region" description="Helical" evidence="1">
    <location>
        <begin position="73"/>
        <end position="96"/>
    </location>
</feature>
<sequence>MIGIIILTVIFAIMGIMFAFGKGGFLIAGYNTANDEDKAKYDERKLNRCFSIFCFGIALVIGITGYIDTEAFAVHVGLPCIIMLVIFIFVTSNTYCKKRKKQ</sequence>
<dbReference type="Pfam" id="PF12650">
    <property type="entry name" value="DUF3784"/>
    <property type="match status" value="1"/>
</dbReference>
<evidence type="ECO:0000313" key="5">
    <source>
        <dbReference type="Proteomes" id="UP000701680"/>
    </source>
</evidence>
<dbReference type="EMBL" id="JAAITX010000003">
    <property type="protein sequence ID" value="NVH58231.1"/>
    <property type="molecule type" value="Genomic_DNA"/>
</dbReference>
<keyword evidence="1" id="KW-0472">Membrane</keyword>
<evidence type="ECO:0000313" key="3">
    <source>
        <dbReference type="EMBL" id="NVH58231.1"/>
    </source>
</evidence>
<proteinExistence type="predicted"/>
<dbReference type="Proteomes" id="UP000528555">
    <property type="component" value="Unassembled WGS sequence"/>
</dbReference>
<dbReference type="InterPro" id="IPR017259">
    <property type="entry name" value="UCP037672"/>
</dbReference>
<gene>
    <name evidence="3" type="ORF">G5A66_06130</name>
    <name evidence="2" type="ORF">G5A75_06150</name>
</gene>
<keyword evidence="1" id="KW-0812">Transmembrane</keyword>
<dbReference type="Proteomes" id="UP000701680">
    <property type="component" value="Unassembled WGS sequence"/>
</dbReference>